<organism evidence="3 4">
    <name type="scientific">Mortierella polycephala</name>
    <dbReference type="NCBI Taxonomy" id="41804"/>
    <lineage>
        <taxon>Eukaryota</taxon>
        <taxon>Fungi</taxon>
        <taxon>Fungi incertae sedis</taxon>
        <taxon>Mucoromycota</taxon>
        <taxon>Mortierellomycotina</taxon>
        <taxon>Mortierellomycetes</taxon>
        <taxon>Mortierellales</taxon>
        <taxon>Mortierellaceae</taxon>
        <taxon>Mortierella</taxon>
    </lineage>
</organism>
<dbReference type="InterPro" id="IPR010095">
    <property type="entry name" value="Cas12f1-like_TNB"/>
</dbReference>
<evidence type="ECO:0000259" key="2">
    <source>
        <dbReference type="Pfam" id="PF07282"/>
    </source>
</evidence>
<dbReference type="GO" id="GO:0003677">
    <property type="term" value="F:DNA binding"/>
    <property type="evidence" value="ECO:0007669"/>
    <property type="project" value="UniProtKB-KW"/>
</dbReference>
<dbReference type="Pfam" id="PF07282">
    <property type="entry name" value="Cas12f1-like_TNB"/>
    <property type="match status" value="1"/>
</dbReference>
<sequence>KAVYQPTFKHRRWLERRKGRTVEGRDSISQIETSLPPRRGPEASISNYIQREQEVEADLDSFYGSVVLKKHKWNARKARAKEYRLVADRLLQLVGGSTGAKRDEDNKVVIGVGLGKFSSKMRLSSLHESFSSYFVQKARSLGYIVVGVNEFYTSQKCPTCREFVGQVDLRQLYCSKCQKYIHRDIMAGHNMCNAIRGHLLEQQRPLYLQPQDSAGNYPWMQDKRSFRPRSGG</sequence>
<comment type="caution">
    <text evidence="3">The sequence shown here is derived from an EMBL/GenBank/DDBJ whole genome shotgun (WGS) entry which is preliminary data.</text>
</comment>
<evidence type="ECO:0000313" key="4">
    <source>
        <dbReference type="Proteomes" id="UP000726737"/>
    </source>
</evidence>
<name>A0A9P6PE64_9FUNG</name>
<feature type="non-terminal residue" evidence="3">
    <location>
        <position position="232"/>
    </location>
</feature>
<feature type="domain" description="Cas12f1-like TNB" evidence="2">
    <location>
        <begin position="128"/>
        <end position="190"/>
    </location>
</feature>
<evidence type="ECO:0000313" key="3">
    <source>
        <dbReference type="EMBL" id="KAG0244112.1"/>
    </source>
</evidence>
<reference evidence="3" key="1">
    <citation type="journal article" date="2020" name="Fungal Divers.">
        <title>Resolving the Mortierellaceae phylogeny through synthesis of multi-gene phylogenetics and phylogenomics.</title>
        <authorList>
            <person name="Vandepol N."/>
            <person name="Liber J."/>
            <person name="Desiro A."/>
            <person name="Na H."/>
            <person name="Kennedy M."/>
            <person name="Barry K."/>
            <person name="Grigoriev I.V."/>
            <person name="Miller A.N."/>
            <person name="O'Donnell K."/>
            <person name="Stajich J.E."/>
            <person name="Bonito G."/>
        </authorList>
    </citation>
    <scope>NUCLEOTIDE SEQUENCE</scope>
    <source>
        <strain evidence="3">KOD948</strain>
    </source>
</reference>
<dbReference type="Proteomes" id="UP000726737">
    <property type="component" value="Unassembled WGS sequence"/>
</dbReference>
<gene>
    <name evidence="3" type="ORF">BG011_003038</name>
</gene>
<protein>
    <recommendedName>
        <fullName evidence="2">Cas12f1-like TNB domain-containing protein</fullName>
    </recommendedName>
</protein>
<proteinExistence type="predicted"/>
<accession>A0A9P6PE64</accession>
<keyword evidence="4" id="KW-1185">Reference proteome</keyword>
<dbReference type="OrthoDB" id="2434038at2759"/>
<keyword evidence="1" id="KW-0238">DNA-binding</keyword>
<evidence type="ECO:0000256" key="1">
    <source>
        <dbReference type="ARBA" id="ARBA00023125"/>
    </source>
</evidence>
<dbReference type="EMBL" id="JAAAJA010002044">
    <property type="protein sequence ID" value="KAG0244112.1"/>
    <property type="molecule type" value="Genomic_DNA"/>
</dbReference>
<dbReference type="AlphaFoldDB" id="A0A9P6PE64"/>
<feature type="non-terminal residue" evidence="3">
    <location>
        <position position="1"/>
    </location>
</feature>